<dbReference type="Pfam" id="PF17170">
    <property type="entry name" value="DUF5128"/>
    <property type="match status" value="1"/>
</dbReference>
<reference evidence="1 2" key="1">
    <citation type="submission" date="2021-03" db="EMBL/GenBank/DDBJ databases">
        <title>Aliifodinibius sp. nov., a new bacterium isolated from saline soil.</title>
        <authorList>
            <person name="Galisteo C."/>
            <person name="De La Haba R."/>
            <person name="Sanchez-Porro C."/>
            <person name="Ventosa A."/>
        </authorList>
    </citation>
    <scope>NUCLEOTIDE SEQUENCE [LARGE SCALE GENOMIC DNA]</scope>
    <source>
        <strain evidence="1 2">1BSP15-2V2</strain>
    </source>
</reference>
<keyword evidence="2" id="KW-1185">Reference proteome</keyword>
<evidence type="ECO:0000313" key="2">
    <source>
        <dbReference type="Proteomes" id="UP001207918"/>
    </source>
</evidence>
<accession>A0ABT3PQU4</accession>
<name>A0ABT3PQU4_9BACT</name>
<protein>
    <recommendedName>
        <fullName evidence="3">6-bladed beta-propeller protein</fullName>
    </recommendedName>
</protein>
<dbReference type="EMBL" id="JAGGJA010000011">
    <property type="protein sequence ID" value="MCW9708201.1"/>
    <property type="molecule type" value="Genomic_DNA"/>
</dbReference>
<dbReference type="SUPFAM" id="SSF63825">
    <property type="entry name" value="YWTD domain"/>
    <property type="match status" value="1"/>
</dbReference>
<dbReference type="Gene3D" id="2.120.10.30">
    <property type="entry name" value="TolB, C-terminal domain"/>
    <property type="match status" value="1"/>
</dbReference>
<dbReference type="RefSeq" id="WP_265766987.1">
    <property type="nucleotide sequence ID" value="NZ_JAGGJA010000011.1"/>
</dbReference>
<organism evidence="1 2">
    <name type="scientific">Fodinibius salsisoli</name>
    <dbReference type="NCBI Taxonomy" id="2820877"/>
    <lineage>
        <taxon>Bacteria</taxon>
        <taxon>Pseudomonadati</taxon>
        <taxon>Balneolota</taxon>
        <taxon>Balneolia</taxon>
        <taxon>Balneolales</taxon>
        <taxon>Balneolaceae</taxon>
        <taxon>Fodinibius</taxon>
    </lineage>
</organism>
<comment type="caution">
    <text evidence="1">The sequence shown here is derived from an EMBL/GenBank/DDBJ whole genome shotgun (WGS) entry which is preliminary data.</text>
</comment>
<dbReference type="Proteomes" id="UP001207918">
    <property type="component" value="Unassembled WGS sequence"/>
</dbReference>
<dbReference type="InterPro" id="IPR011042">
    <property type="entry name" value="6-blade_b-propeller_TolB-like"/>
</dbReference>
<sequence length="361" mass="41087">MRNKILFIISIQLLLITNIGLSQKISLEKDLQIESQEVGYIHDLGIDQYGNIFVSDIIGGDIKQFLPTGTLEKKIGKKGRGPGELQIPRSFSIIGNTLYIFDNQLLRISVFDVRNETEILDTITLKKTHHGTPDQLIALDSTRFLGVYSTAYSNRNLNEKKEVVVALLNGEGNIIQDFIMVKPAKEYLVSSRGQSFGVGPKPFGKQPIFQIDDSRQSFYYGDTNKLEIFKYSLDKDSIKKIVHKNVKREAVNKNDLIVESKKLGYNSREIDSIINKLDGSNFPVYDWFVIDDKSRIWVAVNTKDRQHYSLRIYDQEGDLVDQTTLPKSVELKEVSDGYTYGIREDEEGVQSVVRYKVNSNS</sequence>
<evidence type="ECO:0008006" key="3">
    <source>
        <dbReference type="Google" id="ProtNLM"/>
    </source>
</evidence>
<evidence type="ECO:0000313" key="1">
    <source>
        <dbReference type="EMBL" id="MCW9708201.1"/>
    </source>
</evidence>
<proteinExistence type="predicted"/>
<gene>
    <name evidence="1" type="ORF">J6I44_15150</name>
</gene>